<evidence type="ECO:0000259" key="2">
    <source>
        <dbReference type="Pfam" id="PF13474"/>
    </source>
</evidence>
<dbReference type="InterPro" id="IPR037401">
    <property type="entry name" value="SnoaL-like"/>
</dbReference>
<gene>
    <name evidence="3" type="ORF">SBA1_550014</name>
</gene>
<protein>
    <submittedName>
        <fullName evidence="3">L-asparaginase</fullName>
    </submittedName>
</protein>
<feature type="signal peptide" evidence="1">
    <location>
        <begin position="1"/>
        <end position="21"/>
    </location>
</feature>
<dbReference type="Pfam" id="PF13474">
    <property type="entry name" value="SnoaL_3"/>
    <property type="match status" value="1"/>
</dbReference>
<keyword evidence="1" id="KW-0732">Signal</keyword>
<accession>A0A2U3KYL4</accession>
<dbReference type="OrthoDB" id="120856at2"/>
<feature type="chain" id="PRO_5015415265" evidence="1">
    <location>
        <begin position="22"/>
        <end position="158"/>
    </location>
</feature>
<dbReference type="Proteomes" id="UP000238701">
    <property type="component" value="Unassembled WGS sequence"/>
</dbReference>
<evidence type="ECO:0000256" key="1">
    <source>
        <dbReference type="SAM" id="SignalP"/>
    </source>
</evidence>
<dbReference type="SUPFAM" id="SSF54427">
    <property type="entry name" value="NTF2-like"/>
    <property type="match status" value="1"/>
</dbReference>
<organism evidence="3 4">
    <name type="scientific">Candidatus Sulfotelmatobacter kueseliae</name>
    <dbReference type="NCBI Taxonomy" id="2042962"/>
    <lineage>
        <taxon>Bacteria</taxon>
        <taxon>Pseudomonadati</taxon>
        <taxon>Acidobacteriota</taxon>
        <taxon>Terriglobia</taxon>
        <taxon>Terriglobales</taxon>
        <taxon>Candidatus Korobacteraceae</taxon>
        <taxon>Candidatus Sulfotelmatobacter</taxon>
    </lineage>
</organism>
<name>A0A2U3KYL4_9BACT</name>
<evidence type="ECO:0000313" key="4">
    <source>
        <dbReference type="Proteomes" id="UP000238701"/>
    </source>
</evidence>
<dbReference type="Gene3D" id="3.10.450.50">
    <property type="match status" value="1"/>
</dbReference>
<evidence type="ECO:0000313" key="3">
    <source>
        <dbReference type="EMBL" id="SPF44649.1"/>
    </source>
</evidence>
<feature type="domain" description="SnoaL-like" evidence="2">
    <location>
        <begin position="40"/>
        <end position="156"/>
    </location>
</feature>
<dbReference type="InterPro" id="IPR032710">
    <property type="entry name" value="NTF2-like_dom_sf"/>
</dbReference>
<reference evidence="4" key="1">
    <citation type="submission" date="2018-02" db="EMBL/GenBank/DDBJ databases">
        <authorList>
            <person name="Hausmann B."/>
        </authorList>
    </citation>
    <scope>NUCLEOTIDE SEQUENCE [LARGE SCALE GENOMIC DNA]</scope>
    <source>
        <strain evidence="4">Peat soil MAG SbA1</strain>
    </source>
</reference>
<dbReference type="AlphaFoldDB" id="A0A2U3KYL4"/>
<sequence>MRKNTVLTWTAVLMVAAGAFSQNSSVSGTNDEIKVSLAVTQVLGSQVKAWNNHDLQAFMAGYWNSPDLTFFSGANERHGWQETVDRYKASYQSPGHEMGKLEFANMRVAALGSDAAFVRGEWHLTMSDGKTPHGLFTLVFRRFPDGWKIVHDHTSAAE</sequence>
<proteinExistence type="predicted"/>
<dbReference type="EMBL" id="OMOD01000150">
    <property type="protein sequence ID" value="SPF44649.1"/>
    <property type="molecule type" value="Genomic_DNA"/>
</dbReference>